<keyword evidence="5 14" id="KW-0552">Olfaction</keyword>
<dbReference type="EMBL" id="JAACNH010000400">
    <property type="protein sequence ID" value="KAG8431041.1"/>
    <property type="molecule type" value="Genomic_DNA"/>
</dbReference>
<sequence length="330" mass="37350">MAANYTTIYEFLIVGFNDLQQFRIPVFLLVLLFYLATITGNLLIIVFVLTGQRFQSPMFFFLGHLSLCDILISTNVSPNALKVIIMRRSPIFIDSCLIQLYFVGASAITECSLLTVMSFDRYLAICSPLRYTSIMNRKLCCYLALWPWMAGFLLSMLSNILLYDLVFCGPNIINHFFCDLAPVLQLSCSDTTAVQIHVSTVVIAVGLLQFFFVFATYISIFISIFKLSSTSGRQKAFSTCSSHLMVVSIYYGTLIILYLAPARGYSLDLNKVLSLLNTVVTPLLNPIIYSFRNKEIRLAAVKFMLETYWPLLPGLNDRSIFGRGKYNLRI</sequence>
<protein>
    <recommendedName>
        <fullName evidence="14">Olfactory receptor</fullName>
    </recommendedName>
</protein>
<dbReference type="InterPro" id="IPR000725">
    <property type="entry name" value="Olfact_rcpt"/>
</dbReference>
<comment type="similarity">
    <text evidence="13">Belongs to the G-protein coupled receptor 1 family.</text>
</comment>
<dbReference type="Pfam" id="PF13853">
    <property type="entry name" value="7tm_4"/>
    <property type="match status" value="1"/>
</dbReference>
<name>A0A8T2IKH9_9PIPI</name>
<evidence type="ECO:0000256" key="9">
    <source>
        <dbReference type="ARBA" id="ARBA00023157"/>
    </source>
</evidence>
<evidence type="ECO:0000259" key="15">
    <source>
        <dbReference type="PROSITE" id="PS50262"/>
    </source>
</evidence>
<accession>A0A8T2IKH9</accession>
<evidence type="ECO:0000256" key="5">
    <source>
        <dbReference type="ARBA" id="ARBA00022725"/>
    </source>
</evidence>
<evidence type="ECO:0000256" key="7">
    <source>
        <dbReference type="ARBA" id="ARBA00023040"/>
    </source>
</evidence>
<evidence type="ECO:0000256" key="12">
    <source>
        <dbReference type="ARBA" id="ARBA00023224"/>
    </source>
</evidence>
<keyword evidence="12 13" id="KW-0807">Transducer</keyword>
<feature type="transmembrane region" description="Helical" evidence="14">
    <location>
        <begin position="139"/>
        <end position="162"/>
    </location>
</feature>
<evidence type="ECO:0000256" key="6">
    <source>
        <dbReference type="ARBA" id="ARBA00022989"/>
    </source>
</evidence>
<evidence type="ECO:0000256" key="14">
    <source>
        <dbReference type="RuleBase" id="RU363047"/>
    </source>
</evidence>
<dbReference type="PROSITE" id="PS00237">
    <property type="entry name" value="G_PROTEIN_RECEP_F1_1"/>
    <property type="match status" value="1"/>
</dbReference>
<evidence type="ECO:0000313" key="17">
    <source>
        <dbReference type="Proteomes" id="UP000812440"/>
    </source>
</evidence>
<proteinExistence type="inferred from homology"/>
<dbReference type="GO" id="GO:0004930">
    <property type="term" value="F:G protein-coupled receptor activity"/>
    <property type="evidence" value="ECO:0007669"/>
    <property type="project" value="UniProtKB-KW"/>
</dbReference>
<keyword evidence="10 13" id="KW-0675">Receptor</keyword>
<feature type="transmembrane region" description="Helical" evidence="14">
    <location>
        <begin position="237"/>
        <end position="260"/>
    </location>
</feature>
<dbReference type="PROSITE" id="PS50262">
    <property type="entry name" value="G_PROTEIN_RECEP_F1_2"/>
    <property type="match status" value="1"/>
</dbReference>
<keyword evidence="6 14" id="KW-1133">Transmembrane helix</keyword>
<dbReference type="PANTHER" id="PTHR24242:SF253">
    <property type="entry name" value="OLFACTORY RECEPTOR-RELATED"/>
    <property type="match status" value="1"/>
</dbReference>
<comment type="subcellular location">
    <subcellularLocation>
        <location evidence="1 14">Cell membrane</location>
        <topology evidence="1 14">Multi-pass membrane protein</topology>
    </subcellularLocation>
</comment>
<keyword evidence="3 14" id="KW-0716">Sensory transduction</keyword>
<keyword evidence="8 14" id="KW-0472">Membrane</keyword>
<evidence type="ECO:0000256" key="11">
    <source>
        <dbReference type="ARBA" id="ARBA00023180"/>
    </source>
</evidence>
<feature type="transmembrane region" description="Helical" evidence="14">
    <location>
        <begin position="26"/>
        <end position="51"/>
    </location>
</feature>
<keyword evidence="9" id="KW-1015">Disulfide bond</keyword>
<comment type="caution">
    <text evidence="16">The sequence shown here is derived from an EMBL/GenBank/DDBJ whole genome shotgun (WGS) entry which is preliminary data.</text>
</comment>
<keyword evidence="11" id="KW-0325">Glycoprotein</keyword>
<evidence type="ECO:0000313" key="16">
    <source>
        <dbReference type="EMBL" id="KAG8431041.1"/>
    </source>
</evidence>
<keyword evidence="17" id="KW-1185">Reference proteome</keyword>
<feature type="transmembrane region" description="Helical" evidence="14">
    <location>
        <begin position="201"/>
        <end position="225"/>
    </location>
</feature>
<reference evidence="16" key="1">
    <citation type="thesis" date="2020" institute="ProQuest LLC" country="789 East Eisenhower Parkway, Ann Arbor, MI, USA">
        <title>Comparative Genomics and Chromosome Evolution.</title>
        <authorList>
            <person name="Mudd A.B."/>
        </authorList>
    </citation>
    <scope>NUCLEOTIDE SEQUENCE</scope>
    <source>
        <strain evidence="16">Female2</strain>
        <tissue evidence="16">Blood</tissue>
    </source>
</reference>
<dbReference type="PRINTS" id="PR00237">
    <property type="entry name" value="GPCRRHODOPSN"/>
</dbReference>
<keyword evidence="2 14" id="KW-1003">Cell membrane</keyword>
<dbReference type="GO" id="GO:0005886">
    <property type="term" value="C:plasma membrane"/>
    <property type="evidence" value="ECO:0007669"/>
    <property type="project" value="UniProtKB-SubCell"/>
</dbReference>
<dbReference type="OrthoDB" id="5967130at2759"/>
<evidence type="ECO:0000256" key="1">
    <source>
        <dbReference type="ARBA" id="ARBA00004651"/>
    </source>
</evidence>
<keyword evidence="4 13" id="KW-0812">Transmembrane</keyword>
<keyword evidence="7 13" id="KW-0297">G-protein coupled receptor</keyword>
<dbReference type="PRINTS" id="PR00245">
    <property type="entry name" value="OLFACTORYR"/>
</dbReference>
<dbReference type="FunFam" id="1.20.1070.10:FF:000010">
    <property type="entry name" value="Olfactory receptor"/>
    <property type="match status" value="1"/>
</dbReference>
<dbReference type="InterPro" id="IPR050939">
    <property type="entry name" value="Olfactory_GPCR1"/>
</dbReference>
<evidence type="ECO:0000256" key="13">
    <source>
        <dbReference type="RuleBase" id="RU000688"/>
    </source>
</evidence>
<feature type="domain" description="G-protein coupled receptors family 1 profile" evidence="15">
    <location>
        <begin position="40"/>
        <end position="289"/>
    </location>
</feature>
<dbReference type="GO" id="GO:0004984">
    <property type="term" value="F:olfactory receptor activity"/>
    <property type="evidence" value="ECO:0007669"/>
    <property type="project" value="InterPro"/>
</dbReference>
<dbReference type="InterPro" id="IPR000276">
    <property type="entry name" value="GPCR_Rhodpsn"/>
</dbReference>
<evidence type="ECO:0000256" key="2">
    <source>
        <dbReference type="ARBA" id="ARBA00022475"/>
    </source>
</evidence>
<evidence type="ECO:0000256" key="4">
    <source>
        <dbReference type="ARBA" id="ARBA00022692"/>
    </source>
</evidence>
<dbReference type="SUPFAM" id="SSF81321">
    <property type="entry name" value="Family A G protein-coupled receptor-like"/>
    <property type="match status" value="1"/>
</dbReference>
<evidence type="ECO:0000256" key="8">
    <source>
        <dbReference type="ARBA" id="ARBA00023136"/>
    </source>
</evidence>
<dbReference type="InterPro" id="IPR017452">
    <property type="entry name" value="GPCR_Rhodpsn_7TM"/>
</dbReference>
<evidence type="ECO:0000256" key="3">
    <source>
        <dbReference type="ARBA" id="ARBA00022606"/>
    </source>
</evidence>
<dbReference type="PANTHER" id="PTHR24242">
    <property type="entry name" value="G-PROTEIN COUPLED RECEPTOR"/>
    <property type="match status" value="1"/>
</dbReference>
<evidence type="ECO:0000256" key="10">
    <source>
        <dbReference type="ARBA" id="ARBA00023170"/>
    </source>
</evidence>
<feature type="transmembrane region" description="Helical" evidence="14">
    <location>
        <begin position="272"/>
        <end position="291"/>
    </location>
</feature>
<dbReference type="AlphaFoldDB" id="A0A8T2IKH9"/>
<organism evidence="16 17">
    <name type="scientific">Hymenochirus boettgeri</name>
    <name type="common">Congo dwarf clawed frog</name>
    <dbReference type="NCBI Taxonomy" id="247094"/>
    <lineage>
        <taxon>Eukaryota</taxon>
        <taxon>Metazoa</taxon>
        <taxon>Chordata</taxon>
        <taxon>Craniata</taxon>
        <taxon>Vertebrata</taxon>
        <taxon>Euteleostomi</taxon>
        <taxon>Amphibia</taxon>
        <taxon>Batrachia</taxon>
        <taxon>Anura</taxon>
        <taxon>Pipoidea</taxon>
        <taxon>Pipidae</taxon>
        <taxon>Pipinae</taxon>
        <taxon>Hymenochirus</taxon>
    </lineage>
</organism>
<gene>
    <name evidence="16" type="ORF">GDO86_019504</name>
</gene>
<dbReference type="Proteomes" id="UP000812440">
    <property type="component" value="Unassembled WGS sequence"/>
</dbReference>
<dbReference type="Gene3D" id="1.20.1070.10">
    <property type="entry name" value="Rhodopsin 7-helix transmembrane proteins"/>
    <property type="match status" value="1"/>
</dbReference>
<feature type="transmembrane region" description="Helical" evidence="14">
    <location>
        <begin position="98"/>
        <end position="119"/>
    </location>
</feature>